<dbReference type="RefSeq" id="WP_109100829.1">
    <property type="nucleotide sequence ID" value="NZ_QDKQ01000035.1"/>
</dbReference>
<evidence type="ECO:0000256" key="1">
    <source>
        <dbReference type="SAM" id="Phobius"/>
    </source>
</evidence>
<proteinExistence type="predicted"/>
<dbReference type="AlphaFoldDB" id="A0A2T9K301"/>
<keyword evidence="1" id="KW-0812">Transmembrane</keyword>
<protein>
    <submittedName>
        <fullName evidence="2">Uncharacterized protein</fullName>
    </submittedName>
</protein>
<name>A0A2T9K301_9CAUL</name>
<feature type="transmembrane region" description="Helical" evidence="1">
    <location>
        <begin position="48"/>
        <end position="72"/>
    </location>
</feature>
<keyword evidence="1" id="KW-1133">Transmembrane helix</keyword>
<sequence length="105" mass="11407">MKFRFSTRVTCPSCGVDGQTFSASQCLTRTCSISCIGCKKTITSKLSLVEYLALVVYIHVLTIALGATLLFSLLSGNWFVAAAAAALFFFLVIPPAQIWHANRAR</sequence>
<dbReference type="Proteomes" id="UP000245073">
    <property type="component" value="Unassembled WGS sequence"/>
</dbReference>
<evidence type="ECO:0000313" key="3">
    <source>
        <dbReference type="Proteomes" id="UP000245073"/>
    </source>
</evidence>
<comment type="caution">
    <text evidence="2">The sequence shown here is derived from an EMBL/GenBank/DDBJ whole genome shotgun (WGS) entry which is preliminary data.</text>
</comment>
<accession>A0A2T9K301</accession>
<reference evidence="2 3" key="1">
    <citation type="submission" date="2018-04" db="EMBL/GenBank/DDBJ databases">
        <title>The genome sequence of Caulobacter sp. 744.</title>
        <authorList>
            <person name="Gao J."/>
            <person name="Sun J."/>
        </authorList>
    </citation>
    <scope>NUCLEOTIDE SEQUENCE [LARGE SCALE GENOMIC DNA]</scope>
    <source>
        <strain evidence="2 3">774</strain>
    </source>
</reference>
<keyword evidence="3" id="KW-1185">Reference proteome</keyword>
<dbReference type="EMBL" id="QDKQ01000035">
    <property type="protein sequence ID" value="PVM90327.1"/>
    <property type="molecule type" value="Genomic_DNA"/>
</dbReference>
<feature type="transmembrane region" description="Helical" evidence="1">
    <location>
        <begin position="78"/>
        <end position="99"/>
    </location>
</feature>
<gene>
    <name evidence="2" type="ORF">DDF67_10395</name>
</gene>
<organism evidence="2 3">
    <name type="scientific">Caulobacter endophyticus</name>
    <dbReference type="NCBI Taxonomy" id="2172652"/>
    <lineage>
        <taxon>Bacteria</taxon>
        <taxon>Pseudomonadati</taxon>
        <taxon>Pseudomonadota</taxon>
        <taxon>Alphaproteobacteria</taxon>
        <taxon>Caulobacterales</taxon>
        <taxon>Caulobacteraceae</taxon>
        <taxon>Caulobacter</taxon>
    </lineage>
</organism>
<keyword evidence="1" id="KW-0472">Membrane</keyword>
<evidence type="ECO:0000313" key="2">
    <source>
        <dbReference type="EMBL" id="PVM90327.1"/>
    </source>
</evidence>